<dbReference type="Pfam" id="PF15738">
    <property type="entry name" value="YafQ_toxin"/>
    <property type="match status" value="1"/>
</dbReference>
<dbReference type="GO" id="GO:0006402">
    <property type="term" value="P:mRNA catabolic process"/>
    <property type="evidence" value="ECO:0007669"/>
    <property type="project" value="TreeGrafter"/>
</dbReference>
<gene>
    <name evidence="3" type="ORF">BECKUNK1418G_GA0071005_12413</name>
</gene>
<dbReference type="AlphaFoldDB" id="A0A451AR35"/>
<accession>A0A451AR35</accession>
<dbReference type="PANTHER" id="PTHR40588:SF1">
    <property type="entry name" value="MRNA INTERFERASE TOXIN YAFQ"/>
    <property type="match status" value="1"/>
</dbReference>
<dbReference type="GO" id="GO:0004521">
    <property type="term" value="F:RNA endonuclease activity"/>
    <property type="evidence" value="ECO:0007669"/>
    <property type="project" value="TreeGrafter"/>
</dbReference>
<dbReference type="PIRSF" id="PIRSF006156">
    <property type="entry name" value="YafQ"/>
    <property type="match status" value="1"/>
</dbReference>
<dbReference type="EMBL" id="CAADFZ010000241">
    <property type="protein sequence ID" value="VFK68514.1"/>
    <property type="molecule type" value="Genomic_DNA"/>
</dbReference>
<dbReference type="GO" id="GO:0006415">
    <property type="term" value="P:translational termination"/>
    <property type="evidence" value="ECO:0007669"/>
    <property type="project" value="TreeGrafter"/>
</dbReference>
<dbReference type="InterPro" id="IPR035093">
    <property type="entry name" value="RelE/ParE_toxin_dom_sf"/>
</dbReference>
<dbReference type="InterPro" id="IPR004386">
    <property type="entry name" value="Toxin_YafQ-like"/>
</dbReference>
<keyword evidence="1" id="KW-1277">Toxin-antitoxin system</keyword>
<evidence type="ECO:0000256" key="2">
    <source>
        <dbReference type="PIRSR" id="PIRSR006156-1"/>
    </source>
</evidence>
<dbReference type="InterPro" id="IPR007712">
    <property type="entry name" value="RelE/ParE_toxin"/>
</dbReference>
<reference evidence="3" key="1">
    <citation type="submission" date="2019-02" db="EMBL/GenBank/DDBJ databases">
        <authorList>
            <person name="Gruber-Vodicka R. H."/>
            <person name="Seah K. B. B."/>
        </authorList>
    </citation>
    <scope>NUCLEOTIDE SEQUENCE</scope>
    <source>
        <strain evidence="3">BECK_BY8</strain>
    </source>
</reference>
<name>A0A451AR35_9GAMM</name>
<dbReference type="NCBIfam" id="TIGR02385">
    <property type="entry name" value="RelE_StbE"/>
    <property type="match status" value="1"/>
</dbReference>
<protein>
    <submittedName>
        <fullName evidence="3">mRNA interferase YafQ</fullName>
    </submittedName>
</protein>
<sequence length="97" mass="11114">MTHLSSRAGNKQIKEHKRFKQDLKRVLSRGYPLGKLKTVVSLLLEAEPLQAAHRDHALKGHYTGARECHIAPDWLLVCRVQDDVLHLLRTESHADLF</sequence>
<organism evidence="3">
    <name type="scientific">Candidatus Kentrum sp. UNK</name>
    <dbReference type="NCBI Taxonomy" id="2126344"/>
    <lineage>
        <taxon>Bacteria</taxon>
        <taxon>Pseudomonadati</taxon>
        <taxon>Pseudomonadota</taxon>
        <taxon>Gammaproteobacteria</taxon>
        <taxon>Candidatus Kentrum</taxon>
    </lineage>
</organism>
<dbReference type="Gene3D" id="3.30.2310.20">
    <property type="entry name" value="RelE-like"/>
    <property type="match status" value="1"/>
</dbReference>
<feature type="active site" description="Proton donor" evidence="2">
    <location>
        <position position="93"/>
    </location>
</feature>
<dbReference type="PANTHER" id="PTHR40588">
    <property type="entry name" value="MRNA INTERFERASE TOXIN YAFQ"/>
    <property type="match status" value="1"/>
</dbReference>
<dbReference type="SUPFAM" id="SSF143011">
    <property type="entry name" value="RelE-like"/>
    <property type="match status" value="1"/>
</dbReference>
<evidence type="ECO:0000313" key="3">
    <source>
        <dbReference type="EMBL" id="VFK68514.1"/>
    </source>
</evidence>
<proteinExistence type="predicted"/>
<evidence type="ECO:0000256" key="1">
    <source>
        <dbReference type="ARBA" id="ARBA00022649"/>
    </source>
</evidence>